<dbReference type="GO" id="GO:0006270">
    <property type="term" value="P:DNA replication initiation"/>
    <property type="evidence" value="ECO:0007669"/>
    <property type="project" value="TreeGrafter"/>
</dbReference>
<dbReference type="GO" id="GO:0006302">
    <property type="term" value="P:double-strand break repair"/>
    <property type="evidence" value="ECO:0007669"/>
    <property type="project" value="TreeGrafter"/>
</dbReference>
<gene>
    <name evidence="5" type="ORF">IQ235_15445</name>
</gene>
<name>A0A928Z873_9CYAN</name>
<dbReference type="GO" id="GO:0003677">
    <property type="term" value="F:DNA binding"/>
    <property type="evidence" value="ECO:0007669"/>
    <property type="project" value="UniProtKB-KW"/>
</dbReference>
<keyword evidence="6" id="KW-1185">Reference proteome</keyword>
<dbReference type="GO" id="GO:0006310">
    <property type="term" value="P:DNA recombination"/>
    <property type="evidence" value="ECO:0007669"/>
    <property type="project" value="TreeGrafter"/>
</dbReference>
<dbReference type="AlphaFoldDB" id="A0A928Z873"/>
<evidence type="ECO:0000313" key="5">
    <source>
        <dbReference type="EMBL" id="MBE9042172.1"/>
    </source>
</evidence>
<evidence type="ECO:0000256" key="3">
    <source>
        <dbReference type="ARBA" id="ARBA00023125"/>
    </source>
</evidence>
<dbReference type="GO" id="GO:0043138">
    <property type="term" value="F:3'-5' DNA helicase activity"/>
    <property type="evidence" value="ECO:0007669"/>
    <property type="project" value="TreeGrafter"/>
</dbReference>
<keyword evidence="1" id="KW-0547">Nucleotide-binding</keyword>
<dbReference type="InterPro" id="IPR027417">
    <property type="entry name" value="P-loop_NTPase"/>
</dbReference>
<keyword evidence="2" id="KW-0067">ATP-binding</keyword>
<evidence type="ECO:0000256" key="2">
    <source>
        <dbReference type="ARBA" id="ARBA00022840"/>
    </source>
</evidence>
<keyword evidence="3" id="KW-0238">DNA-binding</keyword>
<reference evidence="5" key="1">
    <citation type="submission" date="2020-10" db="EMBL/GenBank/DDBJ databases">
        <authorList>
            <person name="Castelo-Branco R."/>
            <person name="Eusebio N."/>
            <person name="Adriana R."/>
            <person name="Vieira A."/>
            <person name="Brugerolle De Fraissinette N."/>
            <person name="Rezende De Castro R."/>
            <person name="Schneider M.P."/>
            <person name="Vasconcelos V."/>
            <person name="Leao P.N."/>
        </authorList>
    </citation>
    <scope>NUCLEOTIDE SEQUENCE</scope>
    <source>
        <strain evidence="5">LEGE 11467</strain>
    </source>
</reference>
<evidence type="ECO:0000259" key="4">
    <source>
        <dbReference type="Pfam" id="PF18074"/>
    </source>
</evidence>
<dbReference type="InterPro" id="IPR041236">
    <property type="entry name" value="PriA_C"/>
</dbReference>
<dbReference type="SUPFAM" id="SSF52540">
    <property type="entry name" value="P-loop containing nucleoside triphosphate hydrolases"/>
    <property type="match status" value="1"/>
</dbReference>
<proteinExistence type="predicted"/>
<dbReference type="PANTHER" id="PTHR30580:SF0">
    <property type="entry name" value="PRIMOSOMAL PROTEIN N"/>
    <property type="match status" value="1"/>
</dbReference>
<dbReference type="PANTHER" id="PTHR30580">
    <property type="entry name" value="PRIMOSOMAL PROTEIN N"/>
    <property type="match status" value="1"/>
</dbReference>
<evidence type="ECO:0000256" key="1">
    <source>
        <dbReference type="ARBA" id="ARBA00022741"/>
    </source>
</evidence>
<evidence type="ECO:0000313" key="6">
    <source>
        <dbReference type="Proteomes" id="UP000621799"/>
    </source>
</evidence>
<dbReference type="Pfam" id="PF18074">
    <property type="entry name" value="PriA_C"/>
    <property type="match status" value="1"/>
</dbReference>
<organism evidence="5 6">
    <name type="scientific">Zarconia navalis LEGE 11467</name>
    <dbReference type="NCBI Taxonomy" id="1828826"/>
    <lineage>
        <taxon>Bacteria</taxon>
        <taxon>Bacillati</taxon>
        <taxon>Cyanobacteriota</taxon>
        <taxon>Cyanophyceae</taxon>
        <taxon>Oscillatoriophycideae</taxon>
        <taxon>Oscillatoriales</taxon>
        <taxon>Oscillatoriales incertae sedis</taxon>
        <taxon>Zarconia</taxon>
        <taxon>Zarconia navalis</taxon>
    </lineage>
</organism>
<protein>
    <submittedName>
        <fullName evidence="5">Primosomal protein N</fullName>
    </submittedName>
</protein>
<dbReference type="Proteomes" id="UP000621799">
    <property type="component" value="Unassembled WGS sequence"/>
</dbReference>
<feature type="domain" description="Primosomal protein N C-terminal" evidence="4">
    <location>
        <begin position="54"/>
        <end position="148"/>
    </location>
</feature>
<comment type="caution">
    <text evidence="5">The sequence shown here is derived from an EMBL/GenBank/DDBJ whole genome shotgun (WGS) entry which is preliminary data.</text>
</comment>
<sequence length="152" mass="16917">TQVAGRAGRGDDPGQVILQTYSPEHPVVQAVQRHDYHSFITSELEQREALSYPPCGRLILLRLTGVDETEVGESADRIATALQPPEEGSYDVLGPVPAPVMRVADRFRWQILLKFPLSESVELPELPEWENLRSLCSGRVSLAIDVDPLNFK</sequence>
<accession>A0A928Z873</accession>
<dbReference type="EMBL" id="JADEXN010000310">
    <property type="protein sequence ID" value="MBE9042172.1"/>
    <property type="molecule type" value="Genomic_DNA"/>
</dbReference>
<feature type="non-terminal residue" evidence="5">
    <location>
        <position position="1"/>
    </location>
</feature>
<dbReference type="GO" id="GO:0005524">
    <property type="term" value="F:ATP binding"/>
    <property type="evidence" value="ECO:0007669"/>
    <property type="project" value="UniProtKB-KW"/>
</dbReference>